<evidence type="ECO:0000313" key="1">
    <source>
        <dbReference type="EMBL" id="MFD0986776.1"/>
    </source>
</evidence>
<accession>A0ABW3J916</accession>
<name>A0ABW3J916_9HYPH</name>
<organism evidence="1 2">
    <name type="scientific">Methyloligella solikamskensis</name>
    <dbReference type="NCBI Taxonomy" id="1177756"/>
    <lineage>
        <taxon>Bacteria</taxon>
        <taxon>Pseudomonadati</taxon>
        <taxon>Pseudomonadota</taxon>
        <taxon>Alphaproteobacteria</taxon>
        <taxon>Hyphomicrobiales</taxon>
        <taxon>Hyphomicrobiaceae</taxon>
        <taxon>Methyloligella</taxon>
    </lineage>
</organism>
<sequence length="150" mass="16359">MTAQKGKDLLLKVDTDGAGDFTTVAGLRARSLAFNAATVDVTDQESAAQWRELLDGAGIKTARITGSGIFKDAESDETLRGYFFAGTIRDWQVIVPDFGTVEGAFQISSLDDAWDRFAERAGWTRRGCNEDYSTKTRNEAVAAQIWAIIA</sequence>
<keyword evidence="2" id="KW-1185">Reference proteome</keyword>
<dbReference type="InterPro" id="IPR022344">
    <property type="entry name" value="GTA_major-tail"/>
</dbReference>
<dbReference type="Proteomes" id="UP001597102">
    <property type="component" value="Unassembled WGS sequence"/>
</dbReference>
<reference evidence="2" key="1">
    <citation type="journal article" date="2019" name="Int. J. Syst. Evol. Microbiol.">
        <title>The Global Catalogue of Microorganisms (GCM) 10K type strain sequencing project: providing services to taxonomists for standard genome sequencing and annotation.</title>
        <authorList>
            <consortium name="The Broad Institute Genomics Platform"/>
            <consortium name="The Broad Institute Genome Sequencing Center for Infectious Disease"/>
            <person name="Wu L."/>
            <person name="Ma J."/>
        </authorList>
    </citation>
    <scope>NUCLEOTIDE SEQUENCE [LARGE SCALE GENOMIC DNA]</scope>
    <source>
        <strain evidence="2">CCUG 61697</strain>
    </source>
</reference>
<comment type="caution">
    <text evidence="1">The sequence shown here is derived from an EMBL/GenBank/DDBJ whole genome shotgun (WGS) entry which is preliminary data.</text>
</comment>
<evidence type="ECO:0000313" key="2">
    <source>
        <dbReference type="Proteomes" id="UP001597102"/>
    </source>
</evidence>
<dbReference type="PRINTS" id="PR01996">
    <property type="entry name" value="MTP1FAMILY"/>
</dbReference>
<dbReference type="InterPro" id="IPR011855">
    <property type="entry name" value="Phgtail_TP901_1"/>
</dbReference>
<dbReference type="RefSeq" id="WP_379087531.1">
    <property type="nucleotide sequence ID" value="NZ_JBHTJO010000001.1"/>
</dbReference>
<gene>
    <name evidence="1" type="ORF">ACFQ2F_06655</name>
</gene>
<protein>
    <submittedName>
        <fullName evidence="1">Phage major tail protein, TP901-1 family</fullName>
    </submittedName>
</protein>
<dbReference type="EMBL" id="JBHTJO010000001">
    <property type="protein sequence ID" value="MFD0986776.1"/>
    <property type="molecule type" value="Genomic_DNA"/>
</dbReference>
<dbReference type="Pfam" id="PF06199">
    <property type="entry name" value="Phage_tail_2"/>
    <property type="match status" value="1"/>
</dbReference>
<dbReference type="NCBIfam" id="TIGR02126">
    <property type="entry name" value="phgtail_TP901_1"/>
    <property type="match status" value="1"/>
</dbReference>
<proteinExistence type="predicted"/>